<keyword evidence="1" id="KW-0732">Signal</keyword>
<name>A0A3N1P5J2_9GAMM</name>
<dbReference type="AlphaFoldDB" id="A0A3N1P5J2"/>
<feature type="signal peptide" evidence="1">
    <location>
        <begin position="1"/>
        <end position="18"/>
    </location>
</feature>
<proteinExistence type="predicted"/>
<accession>A0A3N1P5J2</accession>
<evidence type="ECO:0000256" key="1">
    <source>
        <dbReference type="SAM" id="SignalP"/>
    </source>
</evidence>
<protein>
    <submittedName>
        <fullName evidence="2">Uncharacterized protein</fullName>
    </submittedName>
</protein>
<reference evidence="2 3" key="1">
    <citation type="submission" date="2018-11" db="EMBL/GenBank/DDBJ databases">
        <title>Genomic Encyclopedia of Type Strains, Phase IV (KMG-IV): sequencing the most valuable type-strain genomes for metagenomic binning, comparative biology and taxonomic classification.</title>
        <authorList>
            <person name="Goeker M."/>
        </authorList>
    </citation>
    <scope>NUCLEOTIDE SEQUENCE [LARGE SCALE GENOMIC DNA]</scope>
    <source>
        <strain evidence="2 3">DSM 21945</strain>
    </source>
</reference>
<evidence type="ECO:0000313" key="3">
    <source>
        <dbReference type="Proteomes" id="UP000268033"/>
    </source>
</evidence>
<evidence type="ECO:0000313" key="2">
    <source>
        <dbReference type="EMBL" id="ROQ23369.1"/>
    </source>
</evidence>
<dbReference type="Proteomes" id="UP000268033">
    <property type="component" value="Unassembled WGS sequence"/>
</dbReference>
<gene>
    <name evidence="2" type="ORF">EDC28_108107</name>
</gene>
<organism evidence="2 3">
    <name type="scientific">Gallaecimonas pentaromativorans</name>
    <dbReference type="NCBI Taxonomy" id="584787"/>
    <lineage>
        <taxon>Bacteria</taxon>
        <taxon>Pseudomonadati</taxon>
        <taxon>Pseudomonadota</taxon>
        <taxon>Gammaproteobacteria</taxon>
        <taxon>Enterobacterales</taxon>
        <taxon>Gallaecimonadaceae</taxon>
        <taxon>Gallaecimonas</taxon>
    </lineage>
</organism>
<feature type="chain" id="PRO_5018095299" evidence="1">
    <location>
        <begin position="19"/>
        <end position="113"/>
    </location>
</feature>
<sequence>MKWIAVVSLLLASAGGFADELMVTTKIQTLYMGPLYGSLVFVGVENKPTQARPNGCTEDSNFDFVLDLNSNFGKEYYSALLAAYSAGRQVRLQSYDNCNLYGSVPTLKTLWLK</sequence>
<comment type="caution">
    <text evidence="2">The sequence shown here is derived from an EMBL/GenBank/DDBJ whole genome shotgun (WGS) entry which is preliminary data.</text>
</comment>
<keyword evidence="3" id="KW-1185">Reference proteome</keyword>
<dbReference type="RefSeq" id="WP_123422172.1">
    <property type="nucleotide sequence ID" value="NZ_RJUL01000008.1"/>
</dbReference>
<dbReference type="EMBL" id="RJUL01000008">
    <property type="protein sequence ID" value="ROQ23369.1"/>
    <property type="molecule type" value="Genomic_DNA"/>
</dbReference>